<protein>
    <submittedName>
        <fullName evidence="1">Uncharacterized protein</fullName>
    </submittedName>
</protein>
<comment type="caution">
    <text evidence="1">The sequence shown here is derived from an EMBL/GenBank/DDBJ whole genome shotgun (WGS) entry which is preliminary data.</text>
</comment>
<gene>
    <name evidence="1" type="ORF">DPMN_107557</name>
</gene>
<organism evidence="1 2">
    <name type="scientific">Dreissena polymorpha</name>
    <name type="common">Zebra mussel</name>
    <name type="synonym">Mytilus polymorpha</name>
    <dbReference type="NCBI Taxonomy" id="45954"/>
    <lineage>
        <taxon>Eukaryota</taxon>
        <taxon>Metazoa</taxon>
        <taxon>Spiralia</taxon>
        <taxon>Lophotrochozoa</taxon>
        <taxon>Mollusca</taxon>
        <taxon>Bivalvia</taxon>
        <taxon>Autobranchia</taxon>
        <taxon>Heteroconchia</taxon>
        <taxon>Euheterodonta</taxon>
        <taxon>Imparidentia</taxon>
        <taxon>Neoheterodontei</taxon>
        <taxon>Myida</taxon>
        <taxon>Dreissenoidea</taxon>
        <taxon>Dreissenidae</taxon>
        <taxon>Dreissena</taxon>
    </lineage>
</organism>
<evidence type="ECO:0000313" key="2">
    <source>
        <dbReference type="Proteomes" id="UP000828390"/>
    </source>
</evidence>
<name>A0A9D4K7D4_DREPO</name>
<accession>A0A9D4K7D4</accession>
<reference evidence="1" key="1">
    <citation type="journal article" date="2019" name="bioRxiv">
        <title>The Genome of the Zebra Mussel, Dreissena polymorpha: A Resource for Invasive Species Research.</title>
        <authorList>
            <person name="McCartney M.A."/>
            <person name="Auch B."/>
            <person name="Kono T."/>
            <person name="Mallez S."/>
            <person name="Zhang Y."/>
            <person name="Obille A."/>
            <person name="Becker A."/>
            <person name="Abrahante J.E."/>
            <person name="Garbe J."/>
            <person name="Badalamenti J.P."/>
            <person name="Herman A."/>
            <person name="Mangelson H."/>
            <person name="Liachko I."/>
            <person name="Sullivan S."/>
            <person name="Sone E.D."/>
            <person name="Koren S."/>
            <person name="Silverstein K.A.T."/>
            <person name="Beckman K.B."/>
            <person name="Gohl D.M."/>
        </authorList>
    </citation>
    <scope>NUCLEOTIDE SEQUENCE</scope>
    <source>
        <strain evidence="1">Duluth1</strain>
        <tissue evidence="1">Whole animal</tissue>
    </source>
</reference>
<keyword evidence="2" id="KW-1185">Reference proteome</keyword>
<reference evidence="1" key="2">
    <citation type="submission" date="2020-11" db="EMBL/GenBank/DDBJ databases">
        <authorList>
            <person name="McCartney M.A."/>
            <person name="Auch B."/>
            <person name="Kono T."/>
            <person name="Mallez S."/>
            <person name="Becker A."/>
            <person name="Gohl D.M."/>
            <person name="Silverstein K.A.T."/>
            <person name="Koren S."/>
            <person name="Bechman K.B."/>
            <person name="Herman A."/>
            <person name="Abrahante J.E."/>
            <person name="Garbe J."/>
        </authorList>
    </citation>
    <scope>NUCLEOTIDE SEQUENCE</scope>
    <source>
        <strain evidence="1">Duluth1</strain>
        <tissue evidence="1">Whole animal</tissue>
    </source>
</reference>
<sequence length="72" mass="8600">MYNKVFVLLVQLKYILIRVFNTTFERVNYIGKTWYHSFSGNTSYGKLNLAEQHWLYGKRSGPYTRFSSRRPG</sequence>
<dbReference type="Proteomes" id="UP000828390">
    <property type="component" value="Unassembled WGS sequence"/>
</dbReference>
<proteinExistence type="predicted"/>
<dbReference type="AlphaFoldDB" id="A0A9D4K7D4"/>
<dbReference type="EMBL" id="JAIWYP010000004">
    <property type="protein sequence ID" value="KAH3834237.1"/>
    <property type="molecule type" value="Genomic_DNA"/>
</dbReference>
<evidence type="ECO:0000313" key="1">
    <source>
        <dbReference type="EMBL" id="KAH3834237.1"/>
    </source>
</evidence>